<dbReference type="SUPFAM" id="SSF51735">
    <property type="entry name" value="NAD(P)-binding Rossmann-fold domains"/>
    <property type="match status" value="1"/>
</dbReference>
<dbReference type="OrthoDB" id="2735536at2759"/>
<evidence type="ECO:0000259" key="3">
    <source>
        <dbReference type="Pfam" id="PF01370"/>
    </source>
</evidence>
<dbReference type="InterPro" id="IPR036291">
    <property type="entry name" value="NAD(P)-bd_dom_sf"/>
</dbReference>
<dbReference type="InterPro" id="IPR050425">
    <property type="entry name" value="NAD(P)_dehydrat-like"/>
</dbReference>
<dbReference type="PANTHER" id="PTHR10366:SF564">
    <property type="entry name" value="STEROL-4-ALPHA-CARBOXYLATE 3-DEHYDROGENASE, DECARBOXYLATING"/>
    <property type="match status" value="1"/>
</dbReference>
<dbReference type="EMBL" id="CP063408">
    <property type="protein sequence ID" value="QSZ33618.1"/>
    <property type="molecule type" value="Genomic_DNA"/>
</dbReference>
<feature type="domain" description="NAD-dependent epimerase/dehydratase" evidence="3">
    <location>
        <begin position="11"/>
        <end position="271"/>
    </location>
</feature>
<organism evidence="4 5">
    <name type="scientific">Monilinia vaccinii-corymbosi</name>
    <dbReference type="NCBI Taxonomy" id="61207"/>
    <lineage>
        <taxon>Eukaryota</taxon>
        <taxon>Fungi</taxon>
        <taxon>Dikarya</taxon>
        <taxon>Ascomycota</taxon>
        <taxon>Pezizomycotina</taxon>
        <taxon>Leotiomycetes</taxon>
        <taxon>Helotiales</taxon>
        <taxon>Sclerotiniaceae</taxon>
        <taxon>Monilinia</taxon>
    </lineage>
</organism>
<proteinExistence type="inferred from homology"/>
<dbReference type="GO" id="GO:0016616">
    <property type="term" value="F:oxidoreductase activity, acting on the CH-OH group of donors, NAD or NADP as acceptor"/>
    <property type="evidence" value="ECO:0007669"/>
    <property type="project" value="TreeGrafter"/>
</dbReference>
<dbReference type="InterPro" id="IPR001509">
    <property type="entry name" value="Epimerase_deHydtase"/>
</dbReference>
<protein>
    <recommendedName>
        <fullName evidence="3">NAD-dependent epimerase/dehydratase domain-containing protein</fullName>
    </recommendedName>
</protein>
<dbReference type="Pfam" id="PF01370">
    <property type="entry name" value="Epimerase"/>
    <property type="match status" value="1"/>
</dbReference>
<dbReference type="Gene3D" id="3.40.50.720">
    <property type="entry name" value="NAD(P)-binding Rossmann-like Domain"/>
    <property type="match status" value="1"/>
</dbReference>
<keyword evidence="5" id="KW-1185">Reference proteome</keyword>
<name>A0A8A3PEP2_9HELO</name>
<dbReference type="Proteomes" id="UP000672032">
    <property type="component" value="Chromosome 4"/>
</dbReference>
<evidence type="ECO:0000313" key="5">
    <source>
        <dbReference type="Proteomes" id="UP000672032"/>
    </source>
</evidence>
<sequence>MAISPSNNQTVLITGINGYIASVLGLHLLKAGYSLRGTARRISSTDLLLKGPYAPYIDRVKIYEVPDITIPGAFDEAVKDVDGIFHTASPVNFSLTSYTQTVDAAVSGTNTLLHSALQSGPLLKTVVITSSVAAVVNLVDEAYTFTESDYASKSLAKAQLDLKEGRQSPGGILYGASKTAAEQAVWKFRDEQKPKWALTTINPSVVIGTPVALPESGEKLNETLRPLYRILAGTTKSIPPTIGVGGLVDVSDVAYMHTWAYEHPEKSDGQRYIACAGSGPVQAQADILRDYLRERGDDALLGNIPLGNPGEGYVGYNKETAKVESVGWAPGKPRVSGEKAEREMGFKYKGLLESVAETAEALRPLLRGEERRGEVLT</sequence>
<reference evidence="4" key="1">
    <citation type="submission" date="2020-10" db="EMBL/GenBank/DDBJ databases">
        <title>Genome Sequence of Monilinia vaccinii-corymbosi Sheds Light on Mummy Berry Disease Infection of Blueberry and Mating Type.</title>
        <authorList>
            <person name="Yow A.G."/>
            <person name="Zhang Y."/>
            <person name="Bansal K."/>
            <person name="Eacker S.M."/>
            <person name="Sullivan S."/>
            <person name="Liachko I."/>
            <person name="Cubeta M.A."/>
            <person name="Rollins J.A."/>
            <person name="Ashrafi H."/>
        </authorList>
    </citation>
    <scope>NUCLEOTIDE SEQUENCE</scope>
    <source>
        <strain evidence="4">RL-1</strain>
    </source>
</reference>
<comment type="similarity">
    <text evidence="2">Belongs to the NAD(P)-dependent epimerase/dehydratase family. Dihydroflavonol-4-reductase subfamily.</text>
</comment>
<accession>A0A8A3PEP2</accession>
<evidence type="ECO:0000256" key="2">
    <source>
        <dbReference type="ARBA" id="ARBA00023445"/>
    </source>
</evidence>
<dbReference type="AlphaFoldDB" id="A0A8A3PEP2"/>
<gene>
    <name evidence="4" type="ORF">DSL72_005186</name>
</gene>
<evidence type="ECO:0000313" key="4">
    <source>
        <dbReference type="EMBL" id="QSZ33618.1"/>
    </source>
</evidence>
<keyword evidence="1" id="KW-0560">Oxidoreductase</keyword>
<dbReference type="PANTHER" id="PTHR10366">
    <property type="entry name" value="NAD DEPENDENT EPIMERASE/DEHYDRATASE"/>
    <property type="match status" value="1"/>
</dbReference>
<evidence type="ECO:0000256" key="1">
    <source>
        <dbReference type="ARBA" id="ARBA00023002"/>
    </source>
</evidence>